<name>A0A2K2G6Y8_9SPHN</name>
<comment type="similarity">
    <text evidence="1 2">Belongs to the outer membrane factor (OMF) (TC 1.B.17) family.</text>
</comment>
<dbReference type="NCBIfam" id="TIGR01845">
    <property type="entry name" value="outer_NodT"/>
    <property type="match status" value="1"/>
</dbReference>
<keyword evidence="2" id="KW-0449">Lipoprotein</keyword>
<feature type="chain" id="PRO_5014211618" evidence="2">
    <location>
        <begin position="17"/>
        <end position="475"/>
    </location>
</feature>
<dbReference type="AlphaFoldDB" id="A0A2K2G6Y8"/>
<dbReference type="SUPFAM" id="SSF56954">
    <property type="entry name" value="Outer membrane efflux proteins (OEP)"/>
    <property type="match status" value="1"/>
</dbReference>
<keyword evidence="5" id="KW-1185">Reference proteome</keyword>
<dbReference type="PANTHER" id="PTHR30203">
    <property type="entry name" value="OUTER MEMBRANE CATION EFFLUX PROTEIN"/>
    <property type="match status" value="1"/>
</dbReference>
<feature type="coiled-coil region" evidence="3">
    <location>
        <begin position="71"/>
        <end position="98"/>
    </location>
</feature>
<keyword evidence="2" id="KW-0732">Signal</keyword>
<dbReference type="Gene3D" id="2.20.200.10">
    <property type="entry name" value="Outer membrane efflux proteins (OEP)"/>
    <property type="match status" value="1"/>
</dbReference>
<evidence type="ECO:0000256" key="3">
    <source>
        <dbReference type="SAM" id="Coils"/>
    </source>
</evidence>
<dbReference type="GO" id="GO:0005886">
    <property type="term" value="C:plasma membrane"/>
    <property type="evidence" value="ECO:0007669"/>
    <property type="project" value="UniProtKB-SubCell"/>
</dbReference>
<dbReference type="Gene3D" id="1.20.1600.10">
    <property type="entry name" value="Outer membrane efflux proteins (OEP)"/>
    <property type="match status" value="1"/>
</dbReference>
<reference evidence="4 5" key="1">
    <citation type="submission" date="2016-05" db="EMBL/GenBank/DDBJ databases">
        <title>Complete genome sequence of Novosphingobium guangzhouense SA925(T).</title>
        <authorList>
            <person name="Sha S."/>
        </authorList>
    </citation>
    <scope>NUCLEOTIDE SEQUENCE [LARGE SCALE GENOMIC DNA]</scope>
    <source>
        <strain evidence="4 5">SA925</strain>
    </source>
</reference>
<dbReference type="InterPro" id="IPR003423">
    <property type="entry name" value="OMP_efflux"/>
</dbReference>
<protein>
    <submittedName>
        <fullName evidence="4">RND transporter</fullName>
    </submittedName>
</protein>
<dbReference type="InterPro" id="IPR010131">
    <property type="entry name" value="MdtP/NodT-like"/>
</dbReference>
<dbReference type="PROSITE" id="PS51257">
    <property type="entry name" value="PROKAR_LIPOPROTEIN"/>
    <property type="match status" value="1"/>
</dbReference>
<dbReference type="RefSeq" id="WP_103094096.1">
    <property type="nucleotide sequence ID" value="NZ_LYMM01000001.1"/>
</dbReference>
<keyword evidence="3" id="KW-0175">Coiled coil</keyword>
<feature type="signal peptide" evidence="2">
    <location>
        <begin position="1"/>
        <end position="16"/>
    </location>
</feature>
<keyword evidence="2" id="KW-0472">Membrane</keyword>
<comment type="subcellular location">
    <subcellularLocation>
        <location evidence="2">Cell membrane</location>
        <topology evidence="2">Lipid-anchor</topology>
    </subcellularLocation>
</comment>
<dbReference type="EMBL" id="LYMM01000001">
    <property type="protein sequence ID" value="PNU06806.1"/>
    <property type="molecule type" value="Genomic_DNA"/>
</dbReference>
<keyword evidence="2" id="KW-0564">Palmitate</keyword>
<accession>A0A2K2G6Y8</accession>
<evidence type="ECO:0000256" key="2">
    <source>
        <dbReference type="RuleBase" id="RU362097"/>
    </source>
</evidence>
<sequence>MRSHLLLLALSTSVLAGCTVGPDYAGPPKVASELTNGFVRAESGVITNALPVADWWKPLGDAQLDALITRALAENNDIRAAEAKLRQARAALGEQRANGAPKANVSALYAHARIPGANLGGGDSAEGEGASDSALNLYNLGFDASWEIDLFGGQRRSVEAARAQMEGTDANLADVQVSISANVGQSYFNLRDRQQRIALGQQSMTMQQEMLALTRQRFERGTASAADVAQIESQLDATTAQLAPLAAERDAYLNALAVLTGQQPGAVDAQFSDGGDIPLPPASVPVGDPAGLIAHRPDIRAAERTLAADTAKIGQAQAARFPRLSFMGLIGIGGTKISDLGNLDDFVAVAAPQLSWSFLDFGRNKAKVGQAEAVRDEAEARYSATVLGALRDAEDALARFRESRIAVAALARVRDKATLTERLAQSRYQAGTATKIVALNARNDLNRAEQDLVSARAGLINDYVAIQKALGLAWR</sequence>
<gene>
    <name evidence="4" type="ORF">A8V01_01100</name>
</gene>
<dbReference type="GO" id="GO:0015562">
    <property type="term" value="F:efflux transmembrane transporter activity"/>
    <property type="evidence" value="ECO:0007669"/>
    <property type="project" value="InterPro"/>
</dbReference>
<dbReference type="Proteomes" id="UP000236327">
    <property type="component" value="Unassembled WGS sequence"/>
</dbReference>
<evidence type="ECO:0000256" key="1">
    <source>
        <dbReference type="ARBA" id="ARBA00007613"/>
    </source>
</evidence>
<proteinExistence type="inferred from homology"/>
<dbReference type="Pfam" id="PF02321">
    <property type="entry name" value="OEP"/>
    <property type="match status" value="2"/>
</dbReference>
<dbReference type="PANTHER" id="PTHR30203:SF25">
    <property type="entry name" value="OUTER MEMBRANE PROTEIN-RELATED"/>
    <property type="match status" value="1"/>
</dbReference>
<evidence type="ECO:0000313" key="5">
    <source>
        <dbReference type="Proteomes" id="UP000236327"/>
    </source>
</evidence>
<evidence type="ECO:0000313" key="4">
    <source>
        <dbReference type="EMBL" id="PNU06806.1"/>
    </source>
</evidence>
<comment type="caution">
    <text evidence="4">The sequence shown here is derived from an EMBL/GenBank/DDBJ whole genome shotgun (WGS) entry which is preliminary data.</text>
</comment>
<dbReference type="OrthoDB" id="7181739at2"/>
<keyword evidence="2" id="KW-1134">Transmembrane beta strand</keyword>
<keyword evidence="2" id="KW-0812">Transmembrane</keyword>
<organism evidence="4 5">
    <name type="scientific">Novosphingobium guangzhouense</name>
    <dbReference type="NCBI Taxonomy" id="1850347"/>
    <lineage>
        <taxon>Bacteria</taxon>
        <taxon>Pseudomonadati</taxon>
        <taxon>Pseudomonadota</taxon>
        <taxon>Alphaproteobacteria</taxon>
        <taxon>Sphingomonadales</taxon>
        <taxon>Sphingomonadaceae</taxon>
        <taxon>Novosphingobium</taxon>
    </lineage>
</organism>